<dbReference type="InterPro" id="IPR011049">
    <property type="entry name" value="Serralysin-like_metalloprot_C"/>
</dbReference>
<dbReference type="PRINTS" id="PR01488">
    <property type="entry name" value="RTXTOXINA"/>
</dbReference>
<evidence type="ECO:0000256" key="8">
    <source>
        <dbReference type="SAM" id="MobiDB-lite"/>
    </source>
</evidence>
<keyword evidence="7" id="KW-0472">Membrane</keyword>
<dbReference type="Pfam" id="PF00353">
    <property type="entry name" value="HemolysinCabind"/>
    <property type="match status" value="15"/>
</dbReference>
<evidence type="ECO:0000256" key="2">
    <source>
        <dbReference type="ARBA" id="ARBA00004613"/>
    </source>
</evidence>
<name>A0A2R8BHC2_9RHOB</name>
<proteinExistence type="predicted"/>
<gene>
    <name evidence="9" type="primary">cya_7</name>
    <name evidence="9" type="ORF">ASD8599_03097</name>
</gene>
<evidence type="ECO:0000313" key="10">
    <source>
        <dbReference type="Proteomes" id="UP000244880"/>
    </source>
</evidence>
<evidence type="ECO:0000256" key="5">
    <source>
        <dbReference type="ARBA" id="ARBA00022737"/>
    </source>
</evidence>
<feature type="region of interest" description="Disordered" evidence="8">
    <location>
        <begin position="919"/>
        <end position="966"/>
    </location>
</feature>
<dbReference type="PANTHER" id="PTHR38340:SF1">
    <property type="entry name" value="S-LAYER PROTEIN"/>
    <property type="match status" value="1"/>
</dbReference>
<keyword evidence="3" id="KW-0964">Secreted</keyword>
<keyword evidence="4" id="KW-0800">Toxin</keyword>
<dbReference type="Gene3D" id="2.150.10.10">
    <property type="entry name" value="Serralysin-like metalloprotease, C-terminal"/>
    <property type="match status" value="8"/>
</dbReference>
<dbReference type="SUPFAM" id="SSF51120">
    <property type="entry name" value="beta-Roll"/>
    <property type="match status" value="6"/>
</dbReference>
<protein>
    <submittedName>
        <fullName evidence="9">Bifunctional hemolysin/adenylate cyclase</fullName>
    </submittedName>
</protein>
<keyword evidence="6" id="KW-0843">Virulence</keyword>
<keyword evidence="10" id="KW-1185">Reference proteome</keyword>
<dbReference type="GO" id="GO:0090729">
    <property type="term" value="F:toxin activity"/>
    <property type="evidence" value="ECO:0007669"/>
    <property type="project" value="UniProtKB-KW"/>
</dbReference>
<dbReference type="PROSITE" id="PS00330">
    <property type="entry name" value="HEMOLYSIN_CALCIUM"/>
    <property type="match status" value="9"/>
</dbReference>
<reference evidence="9 10" key="1">
    <citation type="submission" date="2018-03" db="EMBL/GenBank/DDBJ databases">
        <authorList>
            <person name="Keele B.F."/>
        </authorList>
    </citation>
    <scope>NUCLEOTIDE SEQUENCE [LARGE SCALE GENOMIC DNA]</scope>
    <source>
        <strain evidence="9 10">CECT 8599</strain>
    </source>
</reference>
<feature type="region of interest" description="Disordered" evidence="8">
    <location>
        <begin position="135"/>
        <end position="163"/>
    </location>
</feature>
<dbReference type="GO" id="GO:0005576">
    <property type="term" value="C:extracellular region"/>
    <property type="evidence" value="ECO:0007669"/>
    <property type="project" value="UniProtKB-SubCell"/>
</dbReference>
<evidence type="ECO:0000256" key="4">
    <source>
        <dbReference type="ARBA" id="ARBA00022656"/>
    </source>
</evidence>
<dbReference type="EMBL" id="OMOR01000001">
    <property type="protein sequence ID" value="SPH22353.1"/>
    <property type="molecule type" value="Genomic_DNA"/>
</dbReference>
<dbReference type="Proteomes" id="UP000244880">
    <property type="component" value="Unassembled WGS sequence"/>
</dbReference>
<feature type="compositionally biased region" description="Low complexity" evidence="8">
    <location>
        <begin position="701"/>
        <end position="710"/>
    </location>
</feature>
<evidence type="ECO:0000256" key="1">
    <source>
        <dbReference type="ARBA" id="ARBA00004370"/>
    </source>
</evidence>
<organism evidence="9 10">
    <name type="scientific">Ascidiaceihabitans donghaensis</name>
    <dbReference type="NCBI Taxonomy" id="1510460"/>
    <lineage>
        <taxon>Bacteria</taxon>
        <taxon>Pseudomonadati</taxon>
        <taxon>Pseudomonadota</taxon>
        <taxon>Alphaproteobacteria</taxon>
        <taxon>Rhodobacterales</taxon>
        <taxon>Paracoccaceae</taxon>
        <taxon>Ascidiaceihabitans</taxon>
    </lineage>
</organism>
<evidence type="ECO:0000256" key="7">
    <source>
        <dbReference type="ARBA" id="ARBA00023136"/>
    </source>
</evidence>
<dbReference type="OrthoDB" id="7798885at2"/>
<sequence length="1473" mass="151312">MNLSDVLGIEPGLSGDVASDIQGNLSVIGGGLVVLGVIGTVATGGLLGVVIGTISVAGGALAYLASEHLENAEELDEAFGHLGVIQDAINSENFADRLDEESVKDALADLMSSDVLSPAQKQQLHSIVENAKNGIIQGGSGSSEVTGSESGDDLSTPGYTAYHYADEHGQPGAVAYNGPYTGWDFHTIVVAEDGSVTVTSSGVISSPLGTYDPNGEEHTGGTTHGNQDHDNIGGGQMPVIIDLDGDGIELTVNGLVNFDWDEDGFYEQTAWASADDGFLVIDLDENGEIGEGDNDITQARELAFALWGSGEMTDLQALAEATDEDGNLIFDTNGDGILNDQDAVWSSMNIWQDLNQDGVVDDGELKHLSEWGITQINLTYADESGYDETDDDITVFGNTLHGLATFIHDGTVIIDYDDEDVQADGTIVGEAGDVTLAYNTQGWRRVETTYGYRIEFENGEQYLYGEAVEMYGGLDSGANNIDLTTLNLNGAVGDEFNNILDASGHLTNVGISGAEGNDSIVGGLRADMLSGGEGSDTLKGNQGDDVIFFDANDAVVLGGDGFDTGIVATDDAVTFDLVANGFAQVFGGAGDDDITASGSMENIAIHGEDGDDSVTGGLSNDVLSGGNGDDTVLGGLGDDFVSGNAGNDLLNASNGDDFLTAGIGDDTANGGNGDDVMFLGEGDDSGTGGSGDDFIDGGEGSDTLDGTSGDDTLDGGEGDDHLYFWRGDSHLIGGEGNDTFYLQDHSNGSWGWSIVEGGTGFDVLKLNVNSVDSITHKVGNQWQLVNYLTGGSRVVIDLLDVEEIHFANGDIQVLSTDEELDTSDDYVRLSHDWSMGDGEQVTEADGEHHISGANTYWISPVLSGWAGNDLLLGNDNAGNINGGTGSDTLAGLGGDDSIVGGSGSDALYGGAGTDTLRGGSGSDLLSGNEGNDSLIGNTGSDTLIGGDGDDTLTGGDGSDILGGGEGADSIFGNSGSDLLFGEAGDDWLNGGLSADTLHGGAGADTLIGDYGNDLLSGGEGDDDLDGGTGKDLLYGNEGLDTLDGGSGEDALFGGDGVDDLQGGEGADYLEGGAGADILDGGESVLDIAGYRDSDAGVFIDLVEGTATGGHAEGDTFVGIEGLLGSLHNDNLKGDDLANQIYGVDGNDTLWGWNGRDTVTGGDGNDRLYGNLDSDTLYGGAGNDVLTAGYGGEGQQYLDGGTGSDRYQIHSLGLNHFVFEEEETTSNNHDIVEFQNLNWDEVTVSEENGLLVISWTKHDGGSVKFNDLGVHIESFQFADGVEVSGFAGSSGADNLLGRTENVVFDGALGDDTLTGGSGDDFLKGGAGTDNLRGNNGNDTLWGGSGNDTLRGNLGTDTLIGGAGDDDVNGGYGDDLVQGFDGNDTLNGGSDNGDDTLTGGEGNDVFLFNANYAIGNDIITDFVSGEDQIEFIGLTFADLTITDVAVGISIHTSQGSVLLEGNGLPSLTQDDFVFT</sequence>
<dbReference type="InterPro" id="IPR050557">
    <property type="entry name" value="RTX_toxin/Mannuronan_C5-epim"/>
</dbReference>
<dbReference type="InterPro" id="IPR018511">
    <property type="entry name" value="Hemolysin-typ_Ca-bd_CS"/>
</dbReference>
<dbReference type="GO" id="GO:0016020">
    <property type="term" value="C:membrane"/>
    <property type="evidence" value="ECO:0007669"/>
    <property type="project" value="UniProtKB-SubCell"/>
</dbReference>
<dbReference type="InterPro" id="IPR001343">
    <property type="entry name" value="Hemolysn_Ca-bd"/>
</dbReference>
<evidence type="ECO:0000256" key="3">
    <source>
        <dbReference type="ARBA" id="ARBA00022525"/>
    </source>
</evidence>
<evidence type="ECO:0000256" key="6">
    <source>
        <dbReference type="ARBA" id="ARBA00023026"/>
    </source>
</evidence>
<keyword evidence="5" id="KW-0677">Repeat</keyword>
<accession>A0A2R8BHC2</accession>
<feature type="compositionally biased region" description="Polar residues" evidence="8">
    <location>
        <begin position="928"/>
        <end position="937"/>
    </location>
</feature>
<feature type="region of interest" description="Disordered" evidence="8">
    <location>
        <begin position="672"/>
        <end position="713"/>
    </location>
</feature>
<dbReference type="GO" id="GO:0005509">
    <property type="term" value="F:calcium ion binding"/>
    <property type="evidence" value="ECO:0007669"/>
    <property type="project" value="InterPro"/>
</dbReference>
<feature type="compositionally biased region" description="Gly residues" evidence="8">
    <location>
        <begin position="954"/>
        <end position="966"/>
    </location>
</feature>
<dbReference type="RefSeq" id="WP_108829306.1">
    <property type="nucleotide sequence ID" value="NZ_OMOR01000001.1"/>
</dbReference>
<dbReference type="InterPro" id="IPR003995">
    <property type="entry name" value="RTX_toxin_determinant-A"/>
</dbReference>
<dbReference type="PANTHER" id="PTHR38340">
    <property type="entry name" value="S-LAYER PROTEIN"/>
    <property type="match status" value="1"/>
</dbReference>
<dbReference type="PRINTS" id="PR00313">
    <property type="entry name" value="CABNDNGRPT"/>
</dbReference>
<evidence type="ECO:0000313" key="9">
    <source>
        <dbReference type="EMBL" id="SPH22353.1"/>
    </source>
</evidence>
<comment type="subcellular location">
    <subcellularLocation>
        <location evidence="1">Membrane</location>
    </subcellularLocation>
    <subcellularLocation>
        <location evidence="2">Secreted</location>
    </subcellularLocation>
</comment>